<dbReference type="Proteomes" id="UP000093391">
    <property type="component" value="Chromosome"/>
</dbReference>
<dbReference type="KEGG" id="ala:BFG52_05335"/>
<dbReference type="Gene3D" id="1.10.1740.10">
    <property type="match status" value="1"/>
</dbReference>
<keyword evidence="2" id="KW-0805">Transcription regulation</keyword>
<dbReference type="Gene3D" id="1.10.10.10">
    <property type="entry name" value="Winged helix-like DNA-binding domain superfamily/Winged helix DNA-binding domain"/>
    <property type="match status" value="1"/>
</dbReference>
<dbReference type="InterPro" id="IPR013324">
    <property type="entry name" value="RNA_pol_sigma_r3/r4-like"/>
</dbReference>
<dbReference type="SUPFAM" id="SSF88946">
    <property type="entry name" value="Sigma2 domain of RNA polymerase sigma factors"/>
    <property type="match status" value="1"/>
</dbReference>
<evidence type="ECO:0008006" key="9">
    <source>
        <dbReference type="Google" id="ProtNLM"/>
    </source>
</evidence>
<gene>
    <name evidence="7" type="ORF">BFG52_05335</name>
</gene>
<dbReference type="GO" id="GO:0003677">
    <property type="term" value="F:DNA binding"/>
    <property type="evidence" value="ECO:0007669"/>
    <property type="project" value="InterPro"/>
</dbReference>
<organism evidence="7 8">
    <name type="scientific">Acinetobacter larvae</name>
    <dbReference type="NCBI Taxonomy" id="1789224"/>
    <lineage>
        <taxon>Bacteria</taxon>
        <taxon>Pseudomonadati</taxon>
        <taxon>Pseudomonadota</taxon>
        <taxon>Gammaproteobacteria</taxon>
        <taxon>Moraxellales</taxon>
        <taxon>Moraxellaceae</taxon>
        <taxon>Acinetobacter</taxon>
    </lineage>
</organism>
<dbReference type="InterPro" id="IPR013325">
    <property type="entry name" value="RNA_pol_sigma_r2"/>
</dbReference>
<evidence type="ECO:0000256" key="4">
    <source>
        <dbReference type="ARBA" id="ARBA00023163"/>
    </source>
</evidence>
<dbReference type="RefSeq" id="WP_067553363.1">
    <property type="nucleotide sequence ID" value="NZ_CP016895.1"/>
</dbReference>
<dbReference type="Pfam" id="PF08281">
    <property type="entry name" value="Sigma70_r4_2"/>
    <property type="match status" value="1"/>
</dbReference>
<dbReference type="NCBIfam" id="TIGR02937">
    <property type="entry name" value="sigma70-ECF"/>
    <property type="match status" value="1"/>
</dbReference>
<sequence length="175" mass="20022">MKNSSATAMDDLVAHYDTLVNYISFKLGNRQAAFEIVQETYLRVLQRPEQFHNLHSPLAFLKKVSMNIALDYLKKNKNDAQYIESVEDLDAFSDAEAHLLSSQELSLVKKQYGQLILAHIAALPPMCQDVFLLSQFYGMTQVDIAKQLGISRMMVIKHLTRALQSFLPIFIEEQR</sequence>
<reference evidence="7 8" key="1">
    <citation type="submission" date="2016-08" db="EMBL/GenBank/DDBJ databases">
        <authorList>
            <person name="Seilhamer J.J."/>
        </authorList>
    </citation>
    <scope>NUCLEOTIDE SEQUENCE [LARGE SCALE GENOMIC DNA]</scope>
    <source>
        <strain evidence="7 8">BRTC-1</strain>
    </source>
</reference>
<dbReference type="Pfam" id="PF04542">
    <property type="entry name" value="Sigma70_r2"/>
    <property type="match status" value="1"/>
</dbReference>
<dbReference type="GO" id="GO:0006352">
    <property type="term" value="P:DNA-templated transcription initiation"/>
    <property type="evidence" value="ECO:0007669"/>
    <property type="project" value="InterPro"/>
</dbReference>
<comment type="similarity">
    <text evidence="1">Belongs to the sigma-70 factor family. ECF subfamily.</text>
</comment>
<evidence type="ECO:0000256" key="2">
    <source>
        <dbReference type="ARBA" id="ARBA00023015"/>
    </source>
</evidence>
<protein>
    <recommendedName>
        <fullName evidence="9">RNA polymerase sigma factor</fullName>
    </recommendedName>
</protein>
<evidence type="ECO:0000259" key="6">
    <source>
        <dbReference type="Pfam" id="PF08281"/>
    </source>
</evidence>
<evidence type="ECO:0000256" key="1">
    <source>
        <dbReference type="ARBA" id="ARBA00010641"/>
    </source>
</evidence>
<evidence type="ECO:0000313" key="7">
    <source>
        <dbReference type="EMBL" id="AOA57831.1"/>
    </source>
</evidence>
<dbReference type="InterPro" id="IPR039425">
    <property type="entry name" value="RNA_pol_sigma-70-like"/>
</dbReference>
<dbReference type="PANTHER" id="PTHR43133">
    <property type="entry name" value="RNA POLYMERASE ECF-TYPE SIGMA FACTO"/>
    <property type="match status" value="1"/>
</dbReference>
<dbReference type="SUPFAM" id="SSF88659">
    <property type="entry name" value="Sigma3 and sigma4 domains of RNA polymerase sigma factors"/>
    <property type="match status" value="1"/>
</dbReference>
<name>A0A1B2LY18_9GAMM</name>
<keyword evidence="8" id="KW-1185">Reference proteome</keyword>
<evidence type="ECO:0000313" key="8">
    <source>
        <dbReference type="Proteomes" id="UP000093391"/>
    </source>
</evidence>
<dbReference type="InterPro" id="IPR036388">
    <property type="entry name" value="WH-like_DNA-bd_sf"/>
</dbReference>
<dbReference type="OrthoDB" id="9797134at2"/>
<evidence type="ECO:0000256" key="3">
    <source>
        <dbReference type="ARBA" id="ARBA00023082"/>
    </source>
</evidence>
<dbReference type="InterPro" id="IPR013249">
    <property type="entry name" value="RNA_pol_sigma70_r4_t2"/>
</dbReference>
<dbReference type="GO" id="GO:0016987">
    <property type="term" value="F:sigma factor activity"/>
    <property type="evidence" value="ECO:0007669"/>
    <property type="project" value="UniProtKB-KW"/>
</dbReference>
<keyword evidence="4" id="KW-0804">Transcription</keyword>
<dbReference type="InterPro" id="IPR014284">
    <property type="entry name" value="RNA_pol_sigma-70_dom"/>
</dbReference>
<dbReference type="AlphaFoldDB" id="A0A1B2LY18"/>
<dbReference type="STRING" id="1789224.BFG52_05335"/>
<feature type="domain" description="RNA polymerase sigma-70 region 2" evidence="5">
    <location>
        <begin position="14"/>
        <end position="77"/>
    </location>
</feature>
<dbReference type="InterPro" id="IPR007627">
    <property type="entry name" value="RNA_pol_sigma70_r2"/>
</dbReference>
<dbReference type="EMBL" id="CP016895">
    <property type="protein sequence ID" value="AOA57831.1"/>
    <property type="molecule type" value="Genomic_DNA"/>
</dbReference>
<feature type="domain" description="RNA polymerase sigma factor 70 region 4 type 2" evidence="6">
    <location>
        <begin position="115"/>
        <end position="164"/>
    </location>
</feature>
<accession>A0A1B2LY18</accession>
<evidence type="ECO:0000259" key="5">
    <source>
        <dbReference type="Pfam" id="PF04542"/>
    </source>
</evidence>
<proteinExistence type="inferred from homology"/>
<dbReference type="PANTHER" id="PTHR43133:SF63">
    <property type="entry name" value="RNA POLYMERASE SIGMA FACTOR FECI-RELATED"/>
    <property type="match status" value="1"/>
</dbReference>
<keyword evidence="3" id="KW-0731">Sigma factor</keyword>